<evidence type="ECO:0000313" key="2">
    <source>
        <dbReference type="EMBL" id="ANT44697.1"/>
    </source>
</evidence>
<keyword evidence="3" id="KW-1185">Reference proteome</keyword>
<dbReference type="EMBL" id="KX171212">
    <property type="protein sequence ID" value="ANT44697.1"/>
    <property type="molecule type" value="Genomic_DNA"/>
</dbReference>
<evidence type="ECO:0000313" key="3">
    <source>
        <dbReference type="Proteomes" id="UP000224459"/>
    </source>
</evidence>
<reference evidence="3" key="1">
    <citation type="submission" date="2016-04" db="EMBL/GenBank/DDBJ databases">
        <authorList>
            <person name="Gasior T."/>
        </authorList>
    </citation>
    <scope>NUCLEOTIDE SEQUENCE [LARGE SCALE GENOMIC DNA]</scope>
</reference>
<protein>
    <submittedName>
        <fullName evidence="2">Uncharacterized protein</fullName>
    </submittedName>
</protein>
<feature type="compositionally biased region" description="Polar residues" evidence="1">
    <location>
        <begin position="98"/>
        <end position="107"/>
    </location>
</feature>
<sequence length="118" mass="12962">MDMKKELEELLSKYNVQQGKIPLMGTVAFDNPGNTHHIYPVSITEKDLVVFYVYNNEINVASSFTQNTIASGDNPISLDTAKIILEAGLGGLIPLEVSSSGKDQNSWGVEVYPTKDKE</sequence>
<proteinExistence type="predicted"/>
<accession>A0A1X9I9C2</accession>
<dbReference type="Proteomes" id="UP000224459">
    <property type="component" value="Segment"/>
</dbReference>
<gene>
    <name evidence="2" type="ORF">vB_SscM-1_034</name>
</gene>
<name>A0A1X9I9C2_9CAUD</name>
<feature type="region of interest" description="Disordered" evidence="1">
    <location>
        <begin position="98"/>
        <end position="118"/>
    </location>
</feature>
<evidence type="ECO:0000256" key="1">
    <source>
        <dbReference type="SAM" id="MobiDB-lite"/>
    </source>
</evidence>
<organism evidence="2 3">
    <name type="scientific">Staphylococcus phage vB_SscM-1</name>
    <dbReference type="NCBI Taxonomy" id="1868844"/>
    <lineage>
        <taxon>Viruses</taxon>
        <taxon>Duplodnaviria</taxon>
        <taxon>Heunggongvirae</taxon>
        <taxon>Uroviricota</taxon>
        <taxon>Caudoviricetes</taxon>
        <taxon>Herelleviridae</taxon>
        <taxon>Twortvirinae</taxon>
        <taxon>Sciuriunavirus</taxon>
        <taxon>Sciuriunavirus SscM1</taxon>
    </lineage>
</organism>